<dbReference type="AlphaFoldDB" id="T1GGX8"/>
<dbReference type="EMBL" id="CAQQ02161058">
    <property type="status" value="NOT_ANNOTATED_CDS"/>
    <property type="molecule type" value="Genomic_DNA"/>
</dbReference>
<sequence length="162" mass="19265">MDFQNFQDSLEFEFWCHLLRTTPLELTQMPDHELKNRIHRVQKKYSNPKYKHQRLQELQKSLREFKRRKSNRKLCNDKFSTVSETMGWVRNLLSPDDEDLDEESCPLSNDLDEDLEQESCPLSRSRSCDMSNTRSRTCDLSAEMSPLSGNRSMSRSKSQFYN</sequence>
<reference evidence="2" key="2">
    <citation type="submission" date="2015-06" db="UniProtKB">
        <authorList>
            <consortium name="EnsemblMetazoa"/>
        </authorList>
    </citation>
    <scope>IDENTIFICATION</scope>
</reference>
<evidence type="ECO:0000313" key="3">
    <source>
        <dbReference type="Proteomes" id="UP000015102"/>
    </source>
</evidence>
<dbReference type="EnsemblMetazoa" id="MESCA002659-RA">
    <property type="protein sequence ID" value="MESCA002659-PA"/>
    <property type="gene ID" value="MESCA002659"/>
</dbReference>
<proteinExistence type="predicted"/>
<feature type="region of interest" description="Disordered" evidence="1">
    <location>
        <begin position="116"/>
        <end position="162"/>
    </location>
</feature>
<dbReference type="HOGENOM" id="CLU_1637359_0_0_1"/>
<accession>T1GGX8</accession>
<keyword evidence="3" id="KW-1185">Reference proteome</keyword>
<evidence type="ECO:0000313" key="2">
    <source>
        <dbReference type="EnsemblMetazoa" id="MESCA002659-PA"/>
    </source>
</evidence>
<dbReference type="Proteomes" id="UP000015102">
    <property type="component" value="Unassembled WGS sequence"/>
</dbReference>
<protein>
    <submittedName>
        <fullName evidence="2">Uncharacterized protein</fullName>
    </submittedName>
</protein>
<feature type="compositionally biased region" description="Polar residues" evidence="1">
    <location>
        <begin position="147"/>
        <end position="162"/>
    </location>
</feature>
<evidence type="ECO:0000256" key="1">
    <source>
        <dbReference type="SAM" id="MobiDB-lite"/>
    </source>
</evidence>
<name>T1GGX8_MEGSC</name>
<organism evidence="2 3">
    <name type="scientific">Megaselia scalaris</name>
    <name type="common">Humpbacked fly</name>
    <name type="synonym">Phora scalaris</name>
    <dbReference type="NCBI Taxonomy" id="36166"/>
    <lineage>
        <taxon>Eukaryota</taxon>
        <taxon>Metazoa</taxon>
        <taxon>Ecdysozoa</taxon>
        <taxon>Arthropoda</taxon>
        <taxon>Hexapoda</taxon>
        <taxon>Insecta</taxon>
        <taxon>Pterygota</taxon>
        <taxon>Neoptera</taxon>
        <taxon>Endopterygota</taxon>
        <taxon>Diptera</taxon>
        <taxon>Brachycera</taxon>
        <taxon>Muscomorpha</taxon>
        <taxon>Platypezoidea</taxon>
        <taxon>Phoridae</taxon>
        <taxon>Megaseliini</taxon>
        <taxon>Megaselia</taxon>
    </lineage>
</organism>
<dbReference type="EMBL" id="CAQQ02161057">
    <property type="status" value="NOT_ANNOTATED_CDS"/>
    <property type="molecule type" value="Genomic_DNA"/>
</dbReference>
<feature type="compositionally biased region" description="Polar residues" evidence="1">
    <location>
        <begin position="120"/>
        <end position="135"/>
    </location>
</feature>
<reference evidence="3" key="1">
    <citation type="submission" date="2013-02" db="EMBL/GenBank/DDBJ databases">
        <authorList>
            <person name="Hughes D."/>
        </authorList>
    </citation>
    <scope>NUCLEOTIDE SEQUENCE</scope>
    <source>
        <strain>Durham</strain>
        <strain evidence="3">NC isolate 2 -- Noor lab</strain>
    </source>
</reference>